<dbReference type="InterPro" id="IPR002168">
    <property type="entry name" value="Lipase_GDXG_HIS_AS"/>
</dbReference>
<dbReference type="PROSITE" id="PS00941">
    <property type="entry name" value="CARBOXYLESTERASE_B_2"/>
    <property type="match status" value="1"/>
</dbReference>
<dbReference type="InterPro" id="IPR002018">
    <property type="entry name" value="CarbesteraseB"/>
</dbReference>
<evidence type="ECO:0000256" key="2">
    <source>
        <dbReference type="ARBA" id="ARBA00010515"/>
    </source>
</evidence>
<dbReference type="SUPFAM" id="SSF53474">
    <property type="entry name" value="alpha/beta-Hydrolases"/>
    <property type="match status" value="1"/>
</dbReference>
<evidence type="ECO:0000256" key="1">
    <source>
        <dbReference type="ARBA" id="ARBA00005964"/>
    </source>
</evidence>
<dbReference type="InterPro" id="IPR019826">
    <property type="entry name" value="Carboxylesterase_B_AS"/>
</dbReference>
<accession>A0A848L490</accession>
<reference evidence="6 7" key="1">
    <citation type="submission" date="2020-04" db="EMBL/GenBank/DDBJ databases">
        <title>Gordonia sp. nov. TBRC 11910.</title>
        <authorList>
            <person name="Suriyachadkun C."/>
        </authorList>
    </citation>
    <scope>NUCLEOTIDE SEQUENCE [LARGE SCALE GENOMIC DNA]</scope>
    <source>
        <strain evidence="6 7">TBRC 11910</strain>
    </source>
</reference>
<evidence type="ECO:0000313" key="7">
    <source>
        <dbReference type="Proteomes" id="UP000550729"/>
    </source>
</evidence>
<dbReference type="Gene3D" id="3.40.50.1820">
    <property type="entry name" value="alpha/beta hydrolase"/>
    <property type="match status" value="1"/>
</dbReference>
<dbReference type="AlphaFoldDB" id="A0A848L490"/>
<evidence type="ECO:0000256" key="3">
    <source>
        <dbReference type="ARBA" id="ARBA00022801"/>
    </source>
</evidence>
<organism evidence="6 7">
    <name type="scientific">Gordonia asplenii</name>
    <dbReference type="NCBI Taxonomy" id="2725283"/>
    <lineage>
        <taxon>Bacteria</taxon>
        <taxon>Bacillati</taxon>
        <taxon>Actinomycetota</taxon>
        <taxon>Actinomycetes</taxon>
        <taxon>Mycobacteriales</taxon>
        <taxon>Gordoniaceae</taxon>
        <taxon>Gordonia</taxon>
    </lineage>
</organism>
<dbReference type="Proteomes" id="UP000550729">
    <property type="component" value="Unassembled WGS sequence"/>
</dbReference>
<keyword evidence="7" id="KW-1185">Reference proteome</keyword>
<dbReference type="PROSITE" id="PS00122">
    <property type="entry name" value="CARBOXYLESTERASE_B_1"/>
    <property type="match status" value="1"/>
</dbReference>
<feature type="domain" description="Carboxylesterase type B" evidence="5">
    <location>
        <begin position="11"/>
        <end position="513"/>
    </location>
</feature>
<dbReference type="Pfam" id="PF00135">
    <property type="entry name" value="COesterase"/>
    <property type="match status" value="1"/>
</dbReference>
<dbReference type="EMBL" id="JABBNB010000028">
    <property type="protein sequence ID" value="NMO03865.1"/>
    <property type="molecule type" value="Genomic_DNA"/>
</dbReference>
<comment type="similarity">
    <text evidence="2">Belongs to the 'GDXG' lipolytic enzyme family.</text>
</comment>
<sequence length="522" mass="56905">MLVDMTANDVNVVTSQGVVAGVRGKRTRAGSVSWRGIPFAAPPVAQRRFGAPEPAANWPGVRAADRYGKAEIQRREFTAVAPGKFWPMGEDCLTLNVFAPQRRSSSPRPVMLFIHGGAYLLGTAATPLYDGSLLARDGDVIVVTAQYRFGAFGYLDFSAYSTPERTFTSNNGLRDQVAALEWVRDNIAAFGGDPTNVTVFGESAGGSAVTALLTAPAAEGLFARAISESPALGLVVDAEEAAVFADEFLRLLADPDRKSRTMERTEDPISPEKAQQLLTQASGREIHEASERLSRFAVRAGADAFIPFGPVIDGDYLPKRPVHAALAGQTHRVPLIIGTNKDEANLFAKMMSVLPGADEALLGVKDPEQRAALIAVYNDGHPRANIRMAGDAIFWGAMMPFAEGHMQHSPTFVYRYDYDPKVLRWVGLGATHATELFAVFGAFRMALGVGLAAGEWRNTARITRQVQRHWSVFARTGTPEKQWPQYDDASRSVMVLDVPPHVERNPQSVRREAWHKLHQLVG</sequence>
<evidence type="ECO:0000313" key="6">
    <source>
        <dbReference type="EMBL" id="NMO03865.1"/>
    </source>
</evidence>
<dbReference type="InterPro" id="IPR029058">
    <property type="entry name" value="AB_hydrolase_fold"/>
</dbReference>
<comment type="caution">
    <text evidence="6">The sequence shown here is derived from an EMBL/GenBank/DDBJ whole genome shotgun (WGS) entry which is preliminary data.</text>
</comment>
<evidence type="ECO:0000259" key="5">
    <source>
        <dbReference type="Pfam" id="PF00135"/>
    </source>
</evidence>
<dbReference type="PANTHER" id="PTHR11559">
    <property type="entry name" value="CARBOXYLESTERASE"/>
    <property type="match status" value="1"/>
</dbReference>
<proteinExistence type="inferred from homology"/>
<gene>
    <name evidence="6" type="ORF">HH308_21870</name>
</gene>
<keyword evidence="3 4" id="KW-0378">Hydrolase</keyword>
<protein>
    <recommendedName>
        <fullName evidence="4">Carboxylic ester hydrolase</fullName>
        <ecNumber evidence="4">3.1.1.-</ecNumber>
    </recommendedName>
</protein>
<comment type="similarity">
    <text evidence="1 4">Belongs to the type-B carboxylesterase/lipase family.</text>
</comment>
<dbReference type="PROSITE" id="PS01173">
    <property type="entry name" value="LIPASE_GDXG_HIS"/>
    <property type="match status" value="1"/>
</dbReference>
<name>A0A848L490_9ACTN</name>
<dbReference type="EC" id="3.1.1.-" evidence="4"/>
<dbReference type="GO" id="GO:0016787">
    <property type="term" value="F:hydrolase activity"/>
    <property type="evidence" value="ECO:0007669"/>
    <property type="project" value="UniProtKB-KW"/>
</dbReference>
<evidence type="ECO:0000256" key="4">
    <source>
        <dbReference type="RuleBase" id="RU361235"/>
    </source>
</evidence>
<dbReference type="InterPro" id="IPR019819">
    <property type="entry name" value="Carboxylesterase_B_CS"/>
</dbReference>
<dbReference type="InterPro" id="IPR050309">
    <property type="entry name" value="Type-B_Carboxylest/Lipase"/>
</dbReference>